<feature type="compositionally biased region" description="Low complexity" evidence="1">
    <location>
        <begin position="72"/>
        <end position="83"/>
    </location>
</feature>
<organism evidence="2 3">
    <name type="scientific">Rhizopus oryzae</name>
    <name type="common">Mucormycosis agent</name>
    <name type="synonym">Rhizopus arrhizus var. delemar</name>
    <dbReference type="NCBI Taxonomy" id="64495"/>
    <lineage>
        <taxon>Eukaryota</taxon>
        <taxon>Fungi</taxon>
        <taxon>Fungi incertae sedis</taxon>
        <taxon>Mucoromycota</taxon>
        <taxon>Mucoromycotina</taxon>
        <taxon>Mucoromycetes</taxon>
        <taxon>Mucorales</taxon>
        <taxon>Mucorineae</taxon>
        <taxon>Rhizopodaceae</taxon>
        <taxon>Rhizopus</taxon>
    </lineage>
</organism>
<dbReference type="Proteomes" id="UP000716291">
    <property type="component" value="Unassembled WGS sequence"/>
</dbReference>
<name>A0A9P6WT50_RHIOR</name>
<dbReference type="EMBL" id="JAANQT010008880">
    <property type="protein sequence ID" value="KAG1279474.1"/>
    <property type="molecule type" value="Genomic_DNA"/>
</dbReference>
<gene>
    <name evidence="2" type="ORF">G6F64_014576</name>
</gene>
<accession>A0A9P6WT50</accession>
<dbReference type="AlphaFoldDB" id="A0A9P6WT50"/>
<comment type="caution">
    <text evidence="2">The sequence shown here is derived from an EMBL/GenBank/DDBJ whole genome shotgun (WGS) entry which is preliminary data.</text>
</comment>
<evidence type="ECO:0000313" key="2">
    <source>
        <dbReference type="EMBL" id="KAG1279474.1"/>
    </source>
</evidence>
<feature type="region of interest" description="Disordered" evidence="1">
    <location>
        <begin position="67"/>
        <end position="91"/>
    </location>
</feature>
<evidence type="ECO:0000313" key="3">
    <source>
        <dbReference type="Proteomes" id="UP000716291"/>
    </source>
</evidence>
<protein>
    <submittedName>
        <fullName evidence="2">Uncharacterized protein</fullName>
    </submittedName>
</protein>
<reference evidence="2" key="1">
    <citation type="journal article" date="2020" name="Microb. Genom.">
        <title>Genetic diversity of clinical and environmental Mucorales isolates obtained from an investigation of mucormycosis cases among solid organ transplant recipients.</title>
        <authorList>
            <person name="Nguyen M.H."/>
            <person name="Kaul D."/>
            <person name="Muto C."/>
            <person name="Cheng S.J."/>
            <person name="Richter R.A."/>
            <person name="Bruno V.M."/>
            <person name="Liu G."/>
            <person name="Beyhan S."/>
            <person name="Sundermann A.J."/>
            <person name="Mounaud S."/>
            <person name="Pasculle A.W."/>
            <person name="Nierman W.C."/>
            <person name="Driscoll E."/>
            <person name="Cumbie R."/>
            <person name="Clancy C.J."/>
            <person name="Dupont C.L."/>
        </authorList>
    </citation>
    <scope>NUCLEOTIDE SEQUENCE</scope>
    <source>
        <strain evidence="2">GL11</strain>
    </source>
</reference>
<keyword evidence="3" id="KW-1185">Reference proteome</keyword>
<evidence type="ECO:0000256" key="1">
    <source>
        <dbReference type="SAM" id="MobiDB-lite"/>
    </source>
</evidence>
<proteinExistence type="predicted"/>
<sequence>MPGATIWARSSVSGKPCSLLRTFSRPRRPSEASASRFSSFAACASGGNASSACAGSVRMDQTIDTCGPSAVSGSGSNASTPSSRNHWMAVP</sequence>